<organism evidence="2 3">
    <name type="scientific">Brumimicrobium oceani</name>
    <dbReference type="NCBI Taxonomy" id="2100725"/>
    <lineage>
        <taxon>Bacteria</taxon>
        <taxon>Pseudomonadati</taxon>
        <taxon>Bacteroidota</taxon>
        <taxon>Flavobacteriia</taxon>
        <taxon>Flavobacteriales</taxon>
        <taxon>Crocinitomicaceae</taxon>
        <taxon>Brumimicrobium</taxon>
    </lineage>
</organism>
<dbReference type="EMBL" id="QFRJ01000002">
    <property type="protein sequence ID" value="PWH86631.1"/>
    <property type="molecule type" value="Genomic_DNA"/>
</dbReference>
<keyword evidence="1" id="KW-0732">Signal</keyword>
<feature type="signal peptide" evidence="1">
    <location>
        <begin position="1"/>
        <end position="20"/>
    </location>
</feature>
<dbReference type="Proteomes" id="UP000245370">
    <property type="component" value="Unassembled WGS sequence"/>
</dbReference>
<evidence type="ECO:0000313" key="3">
    <source>
        <dbReference type="Proteomes" id="UP000245370"/>
    </source>
</evidence>
<dbReference type="InterPro" id="IPR013783">
    <property type="entry name" value="Ig-like_fold"/>
</dbReference>
<evidence type="ECO:0008006" key="4">
    <source>
        <dbReference type="Google" id="ProtNLM"/>
    </source>
</evidence>
<comment type="caution">
    <text evidence="2">The sequence shown here is derived from an EMBL/GenBank/DDBJ whole genome shotgun (WGS) entry which is preliminary data.</text>
</comment>
<protein>
    <recommendedName>
        <fullName evidence="4">Ig-like domain-containing protein</fullName>
    </recommendedName>
</protein>
<evidence type="ECO:0000256" key="1">
    <source>
        <dbReference type="SAM" id="SignalP"/>
    </source>
</evidence>
<gene>
    <name evidence="2" type="ORF">DIT68_05200</name>
</gene>
<dbReference type="InterPro" id="IPR026341">
    <property type="entry name" value="T9SS_type_B"/>
</dbReference>
<dbReference type="Pfam" id="PF13573">
    <property type="entry name" value="SprB"/>
    <property type="match status" value="12"/>
</dbReference>
<evidence type="ECO:0000313" key="2">
    <source>
        <dbReference type="EMBL" id="PWH86631.1"/>
    </source>
</evidence>
<dbReference type="Gene3D" id="2.60.40.740">
    <property type="match status" value="4"/>
</dbReference>
<dbReference type="AlphaFoldDB" id="A0A2U2XFZ9"/>
<name>A0A2U2XFZ9_9FLAO</name>
<accession>A0A2U2XFZ9</accession>
<dbReference type="InterPro" id="IPR025667">
    <property type="entry name" value="SprB_repeat"/>
</dbReference>
<proteinExistence type="predicted"/>
<dbReference type="Gene3D" id="2.60.40.10">
    <property type="entry name" value="Immunoglobulins"/>
    <property type="match status" value="1"/>
</dbReference>
<dbReference type="OrthoDB" id="7794186at2"/>
<sequence length="1052" mass="111598">MKKLISIFIGLLGIINTVSAELAMSACPTIAVTGTNTSCYNVSDGSATISIISGGSGSYTHTWSNGTIKSGNTSTIDFLSAGTYTVTIKDNNTGCSVVGAYVVTEPNPISISGVVKNIDCFGSSTGGVSINLSGGMMPYSFSWKNSFGAIVSTNKDLTNVPSGTYTLSVNAPNASCSASQTFNINGPTEALSSSAALTNVDCFGNTTGKINVSVWGGTPPYAFLWDNGQTQAEISGLSAGSYSVTITDNKGCSIQETYNITEPDALSGAMAKVDVLCNGDATGVVGITVLGGTLPYHYSWKNAQSFLVANTASLNNVKANVYEVTVSDARGCKLVDQATILEPNKIQLSADIINVNCYGGTDGEINLNVSGGIGPFTYNWKNSLGNTFATTQDLTGVTAGVYTAEVTDDNGCMATLSATVNEPASPINVSVSVEPVLCFGNNTGAINLMVSGGASNFSYSWSSGQTSKDIDNILAGNYTYTVIDNNGCTNVGNVVITEPASPLAVSGIVNDVNCFGESNGGIDLTVTGGTPNYSFQWSSASFQLSNTNEDLVNYGADDYRFEVTDQNGCKVIDTLTINEPALLETSTMGTNILCNSDSTGTIDLSVTGGVFPYTYAWNNGGITEDLIQLAAGNYNVTVTDNQGCTSSIAHTLTEPADSLTYNLTVSDVLCNSGNEGSISLSVAGGTVPYSYSWSNGETTTAINNLSSGSYFFDVVDQNGCMISDTLIVNQPNALSLNEVITDVSCFELEDGKIDISPTGGTAPYDFKWFNSDYALATQTEDLELFPAETYQIEIVDANGCNYEMFLAIEEPELIQIEYVYEIASCNGSSDGVIDVEVSGGTPTYNYAWNNGATTQDLLSISSGVYELSLVDQNGCRDSLIVEITQPEAISMSFTTTEVSCKDQNDGTAYAIAKGGNGGYNFFWENNVNDAYNEGLSNQYYSVEVTDMLGCTFTDSVLIPINPITCIDPVNTFTPNNDNYNDTWIIDNIELYPNFKMQIFNKWGNLVRSMENEYSPWDGTTNGKLLPAGVYYWVLNLNDEENNVLNGNITIIR</sequence>
<feature type="chain" id="PRO_5015705960" description="Ig-like domain-containing protein" evidence="1">
    <location>
        <begin position="21"/>
        <end position="1052"/>
    </location>
</feature>
<reference evidence="2 3" key="1">
    <citation type="submission" date="2018-05" db="EMBL/GenBank/DDBJ databases">
        <title>Brumimicrobium oceani sp. nov., isolated from coastal sediment.</title>
        <authorList>
            <person name="Kou Y."/>
        </authorList>
    </citation>
    <scope>NUCLEOTIDE SEQUENCE [LARGE SCALE GENOMIC DNA]</scope>
    <source>
        <strain evidence="2 3">C305</strain>
    </source>
</reference>
<dbReference type="Pfam" id="PF13585">
    <property type="entry name" value="CHU_C"/>
    <property type="match status" value="1"/>
</dbReference>
<dbReference type="NCBIfam" id="TIGR04131">
    <property type="entry name" value="Bac_Flav_CTERM"/>
    <property type="match status" value="1"/>
</dbReference>
<keyword evidence="3" id="KW-1185">Reference proteome</keyword>
<dbReference type="RefSeq" id="WP_109358744.1">
    <property type="nucleotide sequence ID" value="NZ_QFRJ01000002.1"/>
</dbReference>
<reference evidence="2 3" key="2">
    <citation type="submission" date="2018-05" db="EMBL/GenBank/DDBJ databases">
        <authorList>
            <person name="Lanie J.A."/>
            <person name="Ng W.-L."/>
            <person name="Kazmierczak K.M."/>
            <person name="Andrzejewski T.M."/>
            <person name="Davidsen T.M."/>
            <person name="Wayne K.J."/>
            <person name="Tettelin H."/>
            <person name="Glass J.I."/>
            <person name="Rusch D."/>
            <person name="Podicherti R."/>
            <person name="Tsui H.-C.T."/>
            <person name="Winkler M.E."/>
        </authorList>
    </citation>
    <scope>NUCLEOTIDE SEQUENCE [LARGE SCALE GENOMIC DNA]</scope>
    <source>
        <strain evidence="2 3">C305</strain>
    </source>
</reference>